<protein>
    <submittedName>
        <fullName evidence="1">Uncharacterized protein</fullName>
    </submittedName>
</protein>
<accession>A0AAD6MV03</accession>
<evidence type="ECO:0000313" key="2">
    <source>
        <dbReference type="Proteomes" id="UP001215712"/>
    </source>
</evidence>
<keyword evidence="2" id="KW-1185">Reference proteome</keyword>
<gene>
    <name evidence="1" type="ORF">N7493_006903</name>
</gene>
<reference evidence="1" key="2">
    <citation type="submission" date="2023-01" db="EMBL/GenBank/DDBJ databases">
        <authorList>
            <person name="Petersen C."/>
        </authorList>
    </citation>
    <scope>NUCLEOTIDE SEQUENCE</scope>
    <source>
        <strain evidence="1">IBT 17514</strain>
    </source>
</reference>
<name>A0AAD6MV03_9EURO</name>
<dbReference type="EMBL" id="JAQJAN010000009">
    <property type="protein sequence ID" value="KAJ5720025.1"/>
    <property type="molecule type" value="Genomic_DNA"/>
</dbReference>
<comment type="caution">
    <text evidence="1">The sequence shown here is derived from an EMBL/GenBank/DDBJ whole genome shotgun (WGS) entry which is preliminary data.</text>
</comment>
<organism evidence="1 2">
    <name type="scientific">Penicillium malachiteum</name>
    <dbReference type="NCBI Taxonomy" id="1324776"/>
    <lineage>
        <taxon>Eukaryota</taxon>
        <taxon>Fungi</taxon>
        <taxon>Dikarya</taxon>
        <taxon>Ascomycota</taxon>
        <taxon>Pezizomycotina</taxon>
        <taxon>Eurotiomycetes</taxon>
        <taxon>Eurotiomycetidae</taxon>
        <taxon>Eurotiales</taxon>
        <taxon>Aspergillaceae</taxon>
        <taxon>Penicillium</taxon>
    </lineage>
</organism>
<dbReference type="Proteomes" id="UP001215712">
    <property type="component" value="Unassembled WGS sequence"/>
</dbReference>
<reference evidence="1" key="1">
    <citation type="journal article" date="2023" name="IMA Fungus">
        <title>Comparative genomic study of the Penicillium genus elucidates a diverse pangenome and 15 lateral gene transfer events.</title>
        <authorList>
            <person name="Petersen C."/>
            <person name="Sorensen T."/>
            <person name="Nielsen M.R."/>
            <person name="Sondergaard T.E."/>
            <person name="Sorensen J.L."/>
            <person name="Fitzpatrick D.A."/>
            <person name="Frisvad J.C."/>
            <person name="Nielsen K.L."/>
        </authorList>
    </citation>
    <scope>NUCLEOTIDE SEQUENCE</scope>
    <source>
        <strain evidence="1">IBT 17514</strain>
    </source>
</reference>
<sequence>MTPTPRPSATPQGSPPDRASLLAHLIPIPNPHAYALERTDTVYMGDVGLVLLPSVARLIMTPMGIGL</sequence>
<evidence type="ECO:0000313" key="1">
    <source>
        <dbReference type="EMBL" id="KAJ5720025.1"/>
    </source>
</evidence>
<proteinExistence type="predicted"/>
<dbReference type="AlphaFoldDB" id="A0AAD6MV03"/>